<dbReference type="AlphaFoldDB" id="A0A4Y2WT06"/>
<proteinExistence type="predicted"/>
<protein>
    <submittedName>
        <fullName evidence="1">Uncharacterized protein</fullName>
    </submittedName>
</protein>
<keyword evidence="2" id="KW-1185">Reference proteome</keyword>
<name>A0A4Y2WT06_ARAVE</name>
<comment type="caution">
    <text evidence="1">The sequence shown here is derived from an EMBL/GenBank/DDBJ whole genome shotgun (WGS) entry which is preliminary data.</text>
</comment>
<dbReference type="EMBL" id="BGPR01064845">
    <property type="protein sequence ID" value="GBO39754.1"/>
    <property type="molecule type" value="Genomic_DNA"/>
</dbReference>
<evidence type="ECO:0000313" key="1">
    <source>
        <dbReference type="EMBL" id="GBO39754.1"/>
    </source>
</evidence>
<gene>
    <name evidence="1" type="ORF">AVEN_56316_1</name>
</gene>
<dbReference type="Proteomes" id="UP000499080">
    <property type="component" value="Unassembled WGS sequence"/>
</dbReference>
<organism evidence="1 2">
    <name type="scientific">Araneus ventricosus</name>
    <name type="common">Orbweaver spider</name>
    <name type="synonym">Epeira ventricosa</name>
    <dbReference type="NCBI Taxonomy" id="182803"/>
    <lineage>
        <taxon>Eukaryota</taxon>
        <taxon>Metazoa</taxon>
        <taxon>Ecdysozoa</taxon>
        <taxon>Arthropoda</taxon>
        <taxon>Chelicerata</taxon>
        <taxon>Arachnida</taxon>
        <taxon>Araneae</taxon>
        <taxon>Araneomorphae</taxon>
        <taxon>Entelegynae</taxon>
        <taxon>Araneoidea</taxon>
        <taxon>Araneidae</taxon>
        <taxon>Araneus</taxon>
    </lineage>
</organism>
<sequence>MRRPLRQRCDLSSTEDNLNEQAAAIINQALWPSHNSPYYERLMGRPLRQRYDLSSEEDNLNDTHHYYIPPGNETLFTYKAGSHPRI</sequence>
<evidence type="ECO:0000313" key="2">
    <source>
        <dbReference type="Proteomes" id="UP000499080"/>
    </source>
</evidence>
<reference evidence="1 2" key="1">
    <citation type="journal article" date="2019" name="Sci. Rep.">
        <title>Orb-weaving spider Araneus ventricosus genome elucidates the spidroin gene catalogue.</title>
        <authorList>
            <person name="Kono N."/>
            <person name="Nakamura H."/>
            <person name="Ohtoshi R."/>
            <person name="Moran D.A.P."/>
            <person name="Shinohara A."/>
            <person name="Yoshida Y."/>
            <person name="Fujiwara M."/>
            <person name="Mori M."/>
            <person name="Tomita M."/>
            <person name="Arakawa K."/>
        </authorList>
    </citation>
    <scope>NUCLEOTIDE SEQUENCE [LARGE SCALE GENOMIC DNA]</scope>
</reference>
<accession>A0A4Y2WT06</accession>